<protein>
    <submittedName>
        <fullName evidence="9">Radical SAM superfamily protein</fullName>
    </submittedName>
</protein>
<gene>
    <name evidence="9" type="ORF">SAMN05216233_12560</name>
</gene>
<evidence type="ECO:0000256" key="2">
    <source>
        <dbReference type="ARBA" id="ARBA00022485"/>
    </source>
</evidence>
<accession>A0A1G5J6I6</accession>
<dbReference type="PANTHER" id="PTHR30352:SF5">
    <property type="entry name" value="PYRUVATE FORMATE-LYASE 1-ACTIVATING ENZYME"/>
    <property type="match status" value="1"/>
</dbReference>
<keyword evidence="6" id="KW-0411">Iron-sulfur</keyword>
<dbReference type="SFLD" id="SFLDG01109">
    <property type="entry name" value="Uncharacterised_Radical_SAM_Su"/>
    <property type="match status" value="1"/>
</dbReference>
<dbReference type="GO" id="GO:0046872">
    <property type="term" value="F:metal ion binding"/>
    <property type="evidence" value="ECO:0007669"/>
    <property type="project" value="UniProtKB-KW"/>
</dbReference>
<evidence type="ECO:0000256" key="3">
    <source>
        <dbReference type="ARBA" id="ARBA00022691"/>
    </source>
</evidence>
<evidence type="ECO:0000259" key="8">
    <source>
        <dbReference type="PROSITE" id="PS51918"/>
    </source>
</evidence>
<dbReference type="SUPFAM" id="SSF102114">
    <property type="entry name" value="Radical SAM enzymes"/>
    <property type="match status" value="1"/>
</dbReference>
<evidence type="ECO:0000256" key="4">
    <source>
        <dbReference type="ARBA" id="ARBA00022723"/>
    </source>
</evidence>
<keyword evidence="4" id="KW-0479">Metal-binding</keyword>
<feature type="compositionally biased region" description="Basic residues" evidence="7">
    <location>
        <begin position="450"/>
        <end position="459"/>
    </location>
</feature>
<dbReference type="RefSeq" id="WP_254782108.1">
    <property type="nucleotide sequence ID" value="NZ_FMUX01000025.1"/>
</dbReference>
<dbReference type="Proteomes" id="UP000198870">
    <property type="component" value="Unassembled WGS sequence"/>
</dbReference>
<dbReference type="AlphaFoldDB" id="A0A1G5J6I6"/>
<evidence type="ECO:0000313" key="9">
    <source>
        <dbReference type="EMBL" id="SCY83814.1"/>
    </source>
</evidence>
<dbReference type="Gene3D" id="3.20.20.70">
    <property type="entry name" value="Aldolase class I"/>
    <property type="match status" value="1"/>
</dbReference>
<feature type="region of interest" description="Disordered" evidence="7">
    <location>
        <begin position="437"/>
        <end position="459"/>
    </location>
</feature>
<reference evidence="9 10" key="1">
    <citation type="submission" date="2016-10" db="EMBL/GenBank/DDBJ databases">
        <authorList>
            <person name="de Groot N.N."/>
        </authorList>
    </citation>
    <scope>NUCLEOTIDE SEQUENCE [LARGE SCALE GENOMIC DNA]</scope>
    <source>
        <strain evidence="9 10">AA1</strain>
    </source>
</reference>
<dbReference type="InterPro" id="IPR007197">
    <property type="entry name" value="rSAM"/>
</dbReference>
<dbReference type="InterPro" id="IPR034457">
    <property type="entry name" value="Organic_radical-activating"/>
</dbReference>
<dbReference type="CDD" id="cd01335">
    <property type="entry name" value="Radical_SAM"/>
    <property type="match status" value="1"/>
</dbReference>
<dbReference type="SFLD" id="SFLDS00029">
    <property type="entry name" value="Radical_SAM"/>
    <property type="match status" value="1"/>
</dbReference>
<name>A0A1G5J6I6_9BACT</name>
<feature type="domain" description="Radical SAM core" evidence="8">
    <location>
        <begin position="189"/>
        <end position="429"/>
    </location>
</feature>
<proteinExistence type="predicted"/>
<evidence type="ECO:0000256" key="1">
    <source>
        <dbReference type="ARBA" id="ARBA00001966"/>
    </source>
</evidence>
<organism evidence="9 10">
    <name type="scientific">Desulfoluna spongiiphila</name>
    <dbReference type="NCBI Taxonomy" id="419481"/>
    <lineage>
        <taxon>Bacteria</taxon>
        <taxon>Pseudomonadati</taxon>
        <taxon>Thermodesulfobacteriota</taxon>
        <taxon>Desulfobacteria</taxon>
        <taxon>Desulfobacterales</taxon>
        <taxon>Desulfolunaceae</taxon>
        <taxon>Desulfoluna</taxon>
    </lineage>
</organism>
<dbReference type="GO" id="GO:0003824">
    <property type="term" value="F:catalytic activity"/>
    <property type="evidence" value="ECO:0007669"/>
    <property type="project" value="InterPro"/>
</dbReference>
<dbReference type="PROSITE" id="PS51918">
    <property type="entry name" value="RADICAL_SAM"/>
    <property type="match status" value="1"/>
</dbReference>
<dbReference type="Pfam" id="PF04055">
    <property type="entry name" value="Radical_SAM"/>
    <property type="match status" value="1"/>
</dbReference>
<keyword evidence="2" id="KW-0004">4Fe-4S</keyword>
<evidence type="ECO:0000256" key="5">
    <source>
        <dbReference type="ARBA" id="ARBA00023004"/>
    </source>
</evidence>
<evidence type="ECO:0000313" key="10">
    <source>
        <dbReference type="Proteomes" id="UP000198870"/>
    </source>
</evidence>
<keyword evidence="3" id="KW-0949">S-adenosyl-L-methionine</keyword>
<dbReference type="STRING" id="419481.SAMN05216233_12560"/>
<dbReference type="EMBL" id="FMUX01000025">
    <property type="protein sequence ID" value="SCY83814.1"/>
    <property type="molecule type" value="Genomic_DNA"/>
</dbReference>
<dbReference type="GO" id="GO:0051539">
    <property type="term" value="F:4 iron, 4 sulfur cluster binding"/>
    <property type="evidence" value="ECO:0007669"/>
    <property type="project" value="UniProtKB-KW"/>
</dbReference>
<keyword evidence="10" id="KW-1185">Reference proteome</keyword>
<dbReference type="InterPro" id="IPR058240">
    <property type="entry name" value="rSAM_sf"/>
</dbReference>
<dbReference type="InterPro" id="IPR013785">
    <property type="entry name" value="Aldolase_TIM"/>
</dbReference>
<comment type="cofactor">
    <cofactor evidence="1">
        <name>[4Fe-4S] cluster</name>
        <dbReference type="ChEBI" id="CHEBI:49883"/>
    </cofactor>
</comment>
<evidence type="ECO:0000256" key="7">
    <source>
        <dbReference type="SAM" id="MobiDB-lite"/>
    </source>
</evidence>
<keyword evidence="5" id="KW-0408">Iron</keyword>
<sequence>MVRAHGKERLVTALVANEKGEIFDLEGYGAVGRCGEMLIPLTVGETLFMPDGGELMRLPDRYALVWNMEEGVVESLSHNPYNPEERIFPVAAFNSPGYVNTAQAAAEEVEGAEPLPLFSYCAVGWYDEGFRTASFRVDAEERQELRLMPIPKVKEGVEDMRDRFPDNRLFRHLERCALTYGCPAAKNLYLGRCEAPLPTSRQCNARCLGCISFQSSASLSSCQDRIDFTPTPEEISEVALTHFERVPNGVVSFGQGCEGDPLLAADVIEPAIALIRAKNSSGTINMNTNGSLPKVLDRLFAAGLDSIRVSMNSVRKEIYSAYFRPNGYCFEDVVESFSVANKHGAYKAINYLNLPGVTDCIEEVEALNEFVEANAVDLIQWRNLNFDPLRYYNLMQEAGPVGLPVGIRRMIMKLEKRFPKLKHGYFNPSREMYETRPGGRNILRQPVKQAKQRAKKKRG</sequence>
<evidence type="ECO:0000256" key="6">
    <source>
        <dbReference type="ARBA" id="ARBA00023014"/>
    </source>
</evidence>
<dbReference type="PANTHER" id="PTHR30352">
    <property type="entry name" value="PYRUVATE FORMATE-LYASE-ACTIVATING ENZYME"/>
    <property type="match status" value="1"/>
</dbReference>